<keyword evidence="4" id="KW-1185">Reference proteome</keyword>
<reference evidence="2" key="3">
    <citation type="submission" date="2020-06" db="EMBL/GenBank/DDBJ databases">
        <title>Helianthus annuus Genome sequencing and assembly Release 2.</title>
        <authorList>
            <person name="Gouzy J."/>
            <person name="Langlade N."/>
            <person name="Munos S."/>
        </authorList>
    </citation>
    <scope>NUCLEOTIDE SEQUENCE</scope>
    <source>
        <tissue evidence="2">Leaves</tissue>
    </source>
</reference>
<dbReference type="EMBL" id="CM007893">
    <property type="protein sequence ID" value="OTG27816.1"/>
    <property type="molecule type" value="Genomic_DNA"/>
</dbReference>
<accession>A0A251UY82</accession>
<evidence type="ECO:0000256" key="1">
    <source>
        <dbReference type="SAM" id="MobiDB-lite"/>
    </source>
</evidence>
<dbReference type="AlphaFoldDB" id="A0A251UY82"/>
<dbReference type="EMBL" id="MNCJ02000319">
    <property type="protein sequence ID" value="KAF5809031.1"/>
    <property type="molecule type" value="Genomic_DNA"/>
</dbReference>
<feature type="region of interest" description="Disordered" evidence="1">
    <location>
        <begin position="88"/>
        <end position="131"/>
    </location>
</feature>
<protein>
    <submittedName>
        <fullName evidence="3">Uncharacterized protein</fullName>
    </submittedName>
</protein>
<reference evidence="2 4" key="1">
    <citation type="journal article" date="2017" name="Nature">
        <title>The sunflower genome provides insights into oil metabolism, flowering and Asterid evolution.</title>
        <authorList>
            <person name="Badouin H."/>
            <person name="Gouzy J."/>
            <person name="Grassa C.J."/>
            <person name="Murat F."/>
            <person name="Staton S.E."/>
            <person name="Cottret L."/>
            <person name="Lelandais-Briere C."/>
            <person name="Owens G.L."/>
            <person name="Carrere S."/>
            <person name="Mayjonade B."/>
            <person name="Legrand L."/>
            <person name="Gill N."/>
            <person name="Kane N.C."/>
            <person name="Bowers J.E."/>
            <person name="Hubner S."/>
            <person name="Bellec A."/>
            <person name="Berard A."/>
            <person name="Berges H."/>
            <person name="Blanchet N."/>
            <person name="Boniface M.C."/>
            <person name="Brunel D."/>
            <person name="Catrice O."/>
            <person name="Chaidir N."/>
            <person name="Claudel C."/>
            <person name="Donnadieu C."/>
            <person name="Faraut T."/>
            <person name="Fievet G."/>
            <person name="Helmstetter N."/>
            <person name="King M."/>
            <person name="Knapp S.J."/>
            <person name="Lai Z."/>
            <person name="Le Paslier M.C."/>
            <person name="Lippi Y."/>
            <person name="Lorenzon L."/>
            <person name="Mandel J.R."/>
            <person name="Marage G."/>
            <person name="Marchand G."/>
            <person name="Marquand E."/>
            <person name="Bret-Mestries E."/>
            <person name="Morien E."/>
            <person name="Nambeesan S."/>
            <person name="Nguyen T."/>
            <person name="Pegot-Espagnet P."/>
            <person name="Pouilly N."/>
            <person name="Raftis F."/>
            <person name="Sallet E."/>
            <person name="Schiex T."/>
            <person name="Thomas J."/>
            <person name="Vandecasteele C."/>
            <person name="Vares D."/>
            <person name="Vear F."/>
            <person name="Vautrin S."/>
            <person name="Crespi M."/>
            <person name="Mangin B."/>
            <person name="Burke J.M."/>
            <person name="Salse J."/>
            <person name="Munos S."/>
            <person name="Vincourt P."/>
            <person name="Rieseberg L.H."/>
            <person name="Langlade N.B."/>
        </authorList>
    </citation>
    <scope>NUCLEOTIDE SEQUENCE [LARGE SCALE GENOMIC DNA]</scope>
    <source>
        <strain evidence="4">cv. SF193</strain>
        <tissue evidence="2">Leaves</tissue>
    </source>
</reference>
<evidence type="ECO:0000313" key="4">
    <source>
        <dbReference type="Proteomes" id="UP000215914"/>
    </source>
</evidence>
<evidence type="ECO:0000313" key="2">
    <source>
        <dbReference type="EMBL" id="KAF5809031.1"/>
    </source>
</evidence>
<reference evidence="3" key="2">
    <citation type="submission" date="2017-02" db="EMBL/GenBank/DDBJ databases">
        <title>Sunflower complete genome.</title>
        <authorList>
            <person name="Langlade N."/>
            <person name="Munos S."/>
        </authorList>
    </citation>
    <scope>NUCLEOTIDE SEQUENCE [LARGE SCALE GENOMIC DNA]</scope>
    <source>
        <tissue evidence="3">Leaves</tissue>
    </source>
</reference>
<organism evidence="3 4">
    <name type="scientific">Helianthus annuus</name>
    <name type="common">Common sunflower</name>
    <dbReference type="NCBI Taxonomy" id="4232"/>
    <lineage>
        <taxon>Eukaryota</taxon>
        <taxon>Viridiplantae</taxon>
        <taxon>Streptophyta</taxon>
        <taxon>Embryophyta</taxon>
        <taxon>Tracheophyta</taxon>
        <taxon>Spermatophyta</taxon>
        <taxon>Magnoliopsida</taxon>
        <taxon>eudicotyledons</taxon>
        <taxon>Gunneridae</taxon>
        <taxon>Pentapetalae</taxon>
        <taxon>asterids</taxon>
        <taxon>campanulids</taxon>
        <taxon>Asterales</taxon>
        <taxon>Asteraceae</taxon>
        <taxon>Asteroideae</taxon>
        <taxon>Heliantheae alliance</taxon>
        <taxon>Heliantheae</taxon>
        <taxon>Helianthus</taxon>
    </lineage>
</organism>
<sequence>MNERENFPLEKKDFPINHSFNFCHICIQPPTLSIYRERNTPLMEILRVEKMDHTLVPVLCCFLLISTALANSGEEPTSKTFTMFQASLSRSPHDFGRNTAPGNRRPPPPRKSHNAAYGKYVYELPPPAQRN</sequence>
<name>A0A251UY82_HELAN</name>
<gene>
    <name evidence="3" type="ORF">HannXRQ_Chr04g0104171</name>
    <name evidence="2" type="ORF">HanXRQr2_Chr04g0152381</name>
</gene>
<dbReference type="Gramene" id="mRNA:HanXRQr2_Chr04g0152381">
    <property type="protein sequence ID" value="mRNA:HanXRQr2_Chr04g0152381"/>
    <property type="gene ID" value="HanXRQr2_Chr04g0152381"/>
</dbReference>
<dbReference type="Proteomes" id="UP000215914">
    <property type="component" value="Chromosome 4"/>
</dbReference>
<evidence type="ECO:0000313" key="3">
    <source>
        <dbReference type="EMBL" id="OTG27816.1"/>
    </source>
</evidence>
<dbReference type="InParanoid" id="A0A251UY82"/>
<proteinExistence type="predicted"/>